<gene>
    <name evidence="1" type="ORF">PsorP6_008432</name>
</gene>
<dbReference type="EMBL" id="CM047582">
    <property type="protein sequence ID" value="KAI9914954.1"/>
    <property type="molecule type" value="Genomic_DNA"/>
</dbReference>
<accession>A0ACC0W891</accession>
<protein>
    <submittedName>
        <fullName evidence="1">Uncharacterized protein</fullName>
    </submittedName>
</protein>
<sequence>MIRKRLEGENDVKRIRFTQLVSSTSATFLAIGVHCPISLNPLPSAATNANQIEAQDLNWFSPKFTYHAFGTDELIDGYSELKVSVIFNGYDFRALLIVEFKEKEPTADDVIAKLKPSLPQSFFLEQDEFVIALRKAAIEFTGPPGICIESYTTTTIVENGERNAITRYFEIYECKLEDNESAQKLFTNLQTLPLWFIEGLASLVAM</sequence>
<evidence type="ECO:0000313" key="2">
    <source>
        <dbReference type="Proteomes" id="UP001163321"/>
    </source>
</evidence>
<reference evidence="1 2" key="1">
    <citation type="journal article" date="2022" name="bioRxiv">
        <title>The genome of the oomycete Peronosclerospora sorghi, a cosmopolitan pathogen of maize and sorghum, is inflated with dispersed pseudogenes.</title>
        <authorList>
            <person name="Fletcher K."/>
            <person name="Martin F."/>
            <person name="Isakeit T."/>
            <person name="Cavanaugh K."/>
            <person name="Magill C."/>
            <person name="Michelmore R."/>
        </authorList>
    </citation>
    <scope>NUCLEOTIDE SEQUENCE [LARGE SCALE GENOMIC DNA]</scope>
    <source>
        <strain evidence="1">P6</strain>
    </source>
</reference>
<comment type="caution">
    <text evidence="1">The sequence shown here is derived from an EMBL/GenBank/DDBJ whole genome shotgun (WGS) entry which is preliminary data.</text>
</comment>
<keyword evidence="2" id="KW-1185">Reference proteome</keyword>
<organism evidence="1 2">
    <name type="scientific">Peronosclerospora sorghi</name>
    <dbReference type="NCBI Taxonomy" id="230839"/>
    <lineage>
        <taxon>Eukaryota</taxon>
        <taxon>Sar</taxon>
        <taxon>Stramenopiles</taxon>
        <taxon>Oomycota</taxon>
        <taxon>Peronosporomycetes</taxon>
        <taxon>Peronosporales</taxon>
        <taxon>Peronosporaceae</taxon>
        <taxon>Peronosclerospora</taxon>
    </lineage>
</organism>
<proteinExistence type="predicted"/>
<name>A0ACC0W891_9STRA</name>
<dbReference type="Proteomes" id="UP001163321">
    <property type="component" value="Chromosome 3"/>
</dbReference>
<evidence type="ECO:0000313" key="1">
    <source>
        <dbReference type="EMBL" id="KAI9914954.1"/>
    </source>
</evidence>